<protein>
    <submittedName>
        <fullName evidence="2">Uncharacterized protein</fullName>
    </submittedName>
</protein>
<reference evidence="2" key="1">
    <citation type="submission" date="2022-07" db="EMBL/GenBank/DDBJ databases">
        <title>Draft genome sequence of Zalerion maritima ATCC 34329, a (micro)plastics degrading marine fungus.</title>
        <authorList>
            <person name="Paco A."/>
            <person name="Goncalves M.F.M."/>
            <person name="Rocha-Santos T.A.P."/>
            <person name="Alves A."/>
        </authorList>
    </citation>
    <scope>NUCLEOTIDE SEQUENCE</scope>
    <source>
        <strain evidence="2">ATCC 34329</strain>
    </source>
</reference>
<name>A0AAD5RFT3_9PEZI</name>
<dbReference type="EMBL" id="JAKWBI020001073">
    <property type="protein sequence ID" value="KAJ2891512.1"/>
    <property type="molecule type" value="Genomic_DNA"/>
</dbReference>
<organism evidence="2 3">
    <name type="scientific">Zalerion maritima</name>
    <dbReference type="NCBI Taxonomy" id="339359"/>
    <lineage>
        <taxon>Eukaryota</taxon>
        <taxon>Fungi</taxon>
        <taxon>Dikarya</taxon>
        <taxon>Ascomycota</taxon>
        <taxon>Pezizomycotina</taxon>
        <taxon>Sordariomycetes</taxon>
        <taxon>Lulworthiomycetidae</taxon>
        <taxon>Lulworthiales</taxon>
        <taxon>Lulworthiaceae</taxon>
        <taxon>Zalerion</taxon>
    </lineage>
</organism>
<keyword evidence="1" id="KW-0812">Transmembrane</keyword>
<gene>
    <name evidence="2" type="ORF">MKZ38_000277</name>
</gene>
<evidence type="ECO:0000313" key="2">
    <source>
        <dbReference type="EMBL" id="KAJ2891512.1"/>
    </source>
</evidence>
<evidence type="ECO:0000256" key="1">
    <source>
        <dbReference type="SAM" id="Phobius"/>
    </source>
</evidence>
<feature type="transmembrane region" description="Helical" evidence="1">
    <location>
        <begin position="31"/>
        <end position="52"/>
    </location>
</feature>
<keyword evidence="1" id="KW-1133">Transmembrane helix</keyword>
<keyword evidence="3" id="KW-1185">Reference proteome</keyword>
<dbReference type="Proteomes" id="UP001201980">
    <property type="component" value="Unassembled WGS sequence"/>
</dbReference>
<dbReference type="AlphaFoldDB" id="A0AAD5RFT3"/>
<accession>A0AAD5RFT3</accession>
<sequence>MPAINPIVTRNLASRAVTNHLAKRNWAKDEAGVVVVLCIVFVVFASAIGIQVMKAMKRKKERAAIAATKA</sequence>
<proteinExistence type="predicted"/>
<comment type="caution">
    <text evidence="2">The sequence shown here is derived from an EMBL/GenBank/DDBJ whole genome shotgun (WGS) entry which is preliminary data.</text>
</comment>
<evidence type="ECO:0000313" key="3">
    <source>
        <dbReference type="Proteomes" id="UP001201980"/>
    </source>
</evidence>
<keyword evidence="1" id="KW-0472">Membrane</keyword>